<feature type="chain" id="PRO_5013186366" description="Secreted protein" evidence="2">
    <location>
        <begin position="19"/>
        <end position="183"/>
    </location>
</feature>
<evidence type="ECO:0000256" key="2">
    <source>
        <dbReference type="SAM" id="SignalP"/>
    </source>
</evidence>
<gene>
    <name evidence="3" type="ORF">BCR34DRAFT_16098</name>
</gene>
<feature type="region of interest" description="Disordered" evidence="1">
    <location>
        <begin position="18"/>
        <end position="37"/>
    </location>
</feature>
<keyword evidence="4" id="KW-1185">Reference proteome</keyword>
<keyword evidence="2" id="KW-0732">Signal</keyword>
<comment type="caution">
    <text evidence="3">The sequence shown here is derived from an EMBL/GenBank/DDBJ whole genome shotgun (WGS) entry which is preliminary data.</text>
</comment>
<name>A0A1Y1ZCC1_9PLEO</name>
<feature type="signal peptide" evidence="2">
    <location>
        <begin position="1"/>
        <end position="18"/>
    </location>
</feature>
<protein>
    <recommendedName>
        <fullName evidence="5">Secreted protein</fullName>
    </recommendedName>
</protein>
<dbReference type="EMBL" id="MCFA01000105">
    <property type="protein sequence ID" value="ORY07923.1"/>
    <property type="molecule type" value="Genomic_DNA"/>
</dbReference>
<dbReference type="Proteomes" id="UP000193144">
    <property type="component" value="Unassembled WGS sequence"/>
</dbReference>
<sequence>MLLTALVASVLLLQTVSAKGGGGGHGGGGSSGGDNTYRCEQGDSVDKEYRWWDRSLSEIHHHRRGRWRNCSDCHHRLEMPRPMLFLSLQTTQISLPRPRSPALHCKPLHPDTHLQSPSQPRRRNASARLLRHPIQAPIRAASHADPIPTANCHVHRQSRCSAELWCYGWSVYPGDPECATGTA</sequence>
<organism evidence="3 4">
    <name type="scientific">Clohesyomyces aquaticus</name>
    <dbReference type="NCBI Taxonomy" id="1231657"/>
    <lineage>
        <taxon>Eukaryota</taxon>
        <taxon>Fungi</taxon>
        <taxon>Dikarya</taxon>
        <taxon>Ascomycota</taxon>
        <taxon>Pezizomycotina</taxon>
        <taxon>Dothideomycetes</taxon>
        <taxon>Pleosporomycetidae</taxon>
        <taxon>Pleosporales</taxon>
        <taxon>Lindgomycetaceae</taxon>
        <taxon>Clohesyomyces</taxon>
    </lineage>
</organism>
<evidence type="ECO:0000313" key="4">
    <source>
        <dbReference type="Proteomes" id="UP000193144"/>
    </source>
</evidence>
<evidence type="ECO:0008006" key="5">
    <source>
        <dbReference type="Google" id="ProtNLM"/>
    </source>
</evidence>
<proteinExistence type="predicted"/>
<evidence type="ECO:0000256" key="1">
    <source>
        <dbReference type="SAM" id="MobiDB-lite"/>
    </source>
</evidence>
<evidence type="ECO:0000313" key="3">
    <source>
        <dbReference type="EMBL" id="ORY07923.1"/>
    </source>
</evidence>
<reference evidence="3 4" key="1">
    <citation type="submission" date="2016-07" db="EMBL/GenBank/DDBJ databases">
        <title>Pervasive Adenine N6-methylation of Active Genes in Fungi.</title>
        <authorList>
            <consortium name="DOE Joint Genome Institute"/>
            <person name="Mondo S.J."/>
            <person name="Dannebaum R.O."/>
            <person name="Kuo R.C."/>
            <person name="Labutti K."/>
            <person name="Haridas S."/>
            <person name="Kuo A."/>
            <person name="Salamov A."/>
            <person name="Ahrendt S.R."/>
            <person name="Lipzen A."/>
            <person name="Sullivan W."/>
            <person name="Andreopoulos W.B."/>
            <person name="Clum A."/>
            <person name="Lindquist E."/>
            <person name="Daum C."/>
            <person name="Ramamoorthy G.K."/>
            <person name="Gryganskyi A."/>
            <person name="Culley D."/>
            <person name="Magnuson J.K."/>
            <person name="James T.Y."/>
            <person name="O'Malley M.A."/>
            <person name="Stajich J.E."/>
            <person name="Spatafora J.W."/>
            <person name="Visel A."/>
            <person name="Grigoriev I.V."/>
        </authorList>
    </citation>
    <scope>NUCLEOTIDE SEQUENCE [LARGE SCALE GENOMIC DNA]</scope>
    <source>
        <strain evidence="3 4">CBS 115471</strain>
    </source>
</reference>
<feature type="compositionally biased region" description="Gly residues" evidence="1">
    <location>
        <begin position="19"/>
        <end position="32"/>
    </location>
</feature>
<dbReference type="AlphaFoldDB" id="A0A1Y1ZCC1"/>
<accession>A0A1Y1ZCC1</accession>